<dbReference type="InterPro" id="IPR056943">
    <property type="entry name" value="EGF_Pikachurin"/>
</dbReference>
<evidence type="ECO:0000256" key="3">
    <source>
        <dbReference type="ARBA" id="ARBA00023273"/>
    </source>
</evidence>
<accession>A0A4W5LGE1</accession>
<dbReference type="PROSITE" id="PS50025">
    <property type="entry name" value="LAM_G_DOMAIN"/>
    <property type="match status" value="3"/>
</dbReference>
<feature type="region of interest" description="Disordered" evidence="6">
    <location>
        <begin position="155"/>
        <end position="179"/>
    </location>
</feature>
<dbReference type="CDD" id="cd00110">
    <property type="entry name" value="LamG"/>
    <property type="match status" value="3"/>
</dbReference>
<evidence type="ECO:0000256" key="2">
    <source>
        <dbReference type="ARBA" id="ARBA00023157"/>
    </source>
</evidence>
<feature type="disulfide bond" evidence="4">
    <location>
        <begin position="437"/>
        <end position="446"/>
    </location>
</feature>
<dbReference type="InterPro" id="IPR001881">
    <property type="entry name" value="EGF-like_Ca-bd_dom"/>
</dbReference>
<dbReference type="GO" id="GO:0042995">
    <property type="term" value="C:cell projection"/>
    <property type="evidence" value="ECO:0007669"/>
    <property type="project" value="UniProtKB-SubCell"/>
</dbReference>
<evidence type="ECO:0000256" key="4">
    <source>
        <dbReference type="PROSITE-ProRule" id="PRU00076"/>
    </source>
</evidence>
<dbReference type="InterPro" id="IPR003961">
    <property type="entry name" value="FN3_dom"/>
</dbReference>
<dbReference type="GO" id="GO:0005509">
    <property type="term" value="F:calcium ion binding"/>
    <property type="evidence" value="ECO:0007669"/>
    <property type="project" value="InterPro"/>
</dbReference>
<evidence type="ECO:0000259" key="8">
    <source>
        <dbReference type="PROSITE" id="PS50026"/>
    </source>
</evidence>
<evidence type="ECO:0000256" key="5">
    <source>
        <dbReference type="PROSITE-ProRule" id="PRU00122"/>
    </source>
</evidence>
<dbReference type="Pfam" id="PF00054">
    <property type="entry name" value="Laminin_G_1"/>
    <property type="match status" value="1"/>
</dbReference>
<feature type="disulfide bond" evidence="4">
    <location>
        <begin position="880"/>
        <end position="889"/>
    </location>
</feature>
<evidence type="ECO:0000259" key="9">
    <source>
        <dbReference type="PROSITE" id="PS50853"/>
    </source>
</evidence>
<dbReference type="PROSITE" id="PS50853">
    <property type="entry name" value="FN3"/>
    <property type="match status" value="2"/>
</dbReference>
<organism evidence="10 11">
    <name type="scientific">Hucho hucho</name>
    <name type="common">huchen</name>
    <dbReference type="NCBI Taxonomy" id="62062"/>
    <lineage>
        <taxon>Eukaryota</taxon>
        <taxon>Metazoa</taxon>
        <taxon>Chordata</taxon>
        <taxon>Craniata</taxon>
        <taxon>Vertebrata</taxon>
        <taxon>Euteleostomi</taxon>
        <taxon>Actinopterygii</taxon>
        <taxon>Neopterygii</taxon>
        <taxon>Teleostei</taxon>
        <taxon>Protacanthopterygii</taxon>
        <taxon>Salmoniformes</taxon>
        <taxon>Salmonidae</taxon>
        <taxon>Salmoninae</taxon>
        <taxon>Hucho</taxon>
    </lineage>
</organism>
<evidence type="ECO:0000313" key="10">
    <source>
        <dbReference type="Ensembl" id="ENSHHUP00000024550.1"/>
    </source>
</evidence>
<dbReference type="SMART" id="SM00060">
    <property type="entry name" value="FN3"/>
    <property type="match status" value="2"/>
</dbReference>
<dbReference type="CDD" id="cd00063">
    <property type="entry name" value="FN3"/>
    <property type="match status" value="2"/>
</dbReference>
<dbReference type="FunFam" id="2.60.120.200:FF:000032">
    <property type="entry name" value="pikachurin isoform X1"/>
    <property type="match status" value="1"/>
</dbReference>
<sequence length="1085" mass="118184">MDVLSQKIRMCFILLVLLNAVGISFAVKRTYVRGSERLHPPLDIELETVNCTAVRVKWRIPWRHVSTVTGYKVFYTEMRNGRPASSAVAVNVPLSLDMFTTVKFSGHTIFDVEIGSLKMAAQYVFSVGAYGWAGEGRPSVPRRVSTFQPEMCMPPSAPSQPAVGAVSDTETELSWKQSERNGSSPVLHFIVYYIRPELDTEWTSLKDPVNSSSVVVRGLDPDTQYHFAVQAVNVYGASPHSAITDPIWTFSVQERGSGGLGQGSPGNGNGNINQEDLTDDKNSDYGALIQEPLFSPEEERISLPRARTWSPISHTGGGGMSPRENAADSGTIITANKAATIISTSTTPIPTNHTFTTNPVALTSSPGLDSILPTPSSAPLLARSTLAGPLSPTPPGPRSQWKGQVRGLYDLSCEDAVCSLNSVCIDDYQSGGSRCYCALGRGGDACSHVVVVKYPQFYGFSHIAFEPLKNSYQSFQIMLEFKTDSENGLLLFCGENEHGSGDFTSLALIHGKLHFRFNCGTGTAQIVSGSRVALDQWHSVVVGREGAIGWLRLDNDTPVTGHSQGDYNKITFRTPLYVGGSPNAYWLARTAGTNRGFQGCIQTLSINSRVTDMRPWPMGWALSGADVGECSASVCEGVTCANGGTCFASHADGYICLCALGYRGPLCQESFQLVVPYFNASVLSYASAPWPRSSRHYLSWMEFEVTFRPTAPEGTLLYSQDSASRDFLSISLVGGYLEFSFDCGSGTATIRSEETLTMNEWHELRVSRTGREGILQVDNQIPTHSLGEGAFTQIRCSGPLYIGGVPEHTNPRTKINAHAALLHHFTGSIQKITLNERSIRLPQDFSEGVNIENSLHPCVDSPCANRGTCRPKQALYECDCPLGYTGKHCLQECGTYCMNLTEATEIPQFIGRSYLVYNNKDILKRVSGCRTHVLLRFRSSAQDGLLLWRGHTPVSANSDFVSLGLEDGALIFSYNLGSGVAIVMINGTFSDGQWHRVKAIRDGQYGSLTVDHYETSTGRSPGNMRQLNTNGMVYLGGMKEVGLYTHGQYLWGLVGCISQLTLSTDYHLALVEDAAAGKNINTCRP</sequence>
<dbReference type="FunFam" id="2.60.120.200:FF:000034">
    <property type="entry name" value="pikachurin isoform X1"/>
    <property type="match status" value="1"/>
</dbReference>
<dbReference type="PROSITE" id="PS00022">
    <property type="entry name" value="EGF_1"/>
    <property type="match status" value="3"/>
</dbReference>
<dbReference type="Pfam" id="PF00041">
    <property type="entry name" value="fn3"/>
    <property type="match status" value="2"/>
</dbReference>
<comment type="subcellular location">
    <subcellularLocation>
        <location evidence="1">Cell projection</location>
    </subcellularLocation>
</comment>
<reference evidence="10" key="3">
    <citation type="submission" date="2025-09" db="UniProtKB">
        <authorList>
            <consortium name="Ensembl"/>
        </authorList>
    </citation>
    <scope>IDENTIFICATION</scope>
</reference>
<feature type="domain" description="Fibronectin type-III" evidence="9">
    <location>
        <begin position="40"/>
        <end position="149"/>
    </location>
</feature>
<feature type="domain" description="EGF-like" evidence="8">
    <location>
        <begin position="631"/>
        <end position="668"/>
    </location>
</feature>
<evidence type="ECO:0000313" key="11">
    <source>
        <dbReference type="Proteomes" id="UP000314982"/>
    </source>
</evidence>
<evidence type="ECO:0000256" key="6">
    <source>
        <dbReference type="SAM" id="MobiDB-lite"/>
    </source>
</evidence>
<dbReference type="InterPro" id="IPR013783">
    <property type="entry name" value="Ig-like_fold"/>
</dbReference>
<dbReference type="PROSITE" id="PS01186">
    <property type="entry name" value="EGF_2"/>
    <property type="match status" value="1"/>
</dbReference>
<keyword evidence="3" id="KW-0966">Cell projection</keyword>
<dbReference type="CDD" id="cd00053">
    <property type="entry name" value="EGF"/>
    <property type="match status" value="1"/>
</dbReference>
<dbReference type="Ensembl" id="ENSHHUT00000025475.1">
    <property type="protein sequence ID" value="ENSHHUP00000024550.1"/>
    <property type="gene ID" value="ENSHHUG00000015410.1"/>
</dbReference>
<evidence type="ECO:0000259" key="7">
    <source>
        <dbReference type="PROSITE" id="PS50025"/>
    </source>
</evidence>
<dbReference type="PANTHER" id="PTHR15036:SF88">
    <property type="entry name" value="PIKACHURIN"/>
    <property type="match status" value="1"/>
</dbReference>
<dbReference type="Pfam" id="PF00008">
    <property type="entry name" value="EGF"/>
    <property type="match status" value="1"/>
</dbReference>
<dbReference type="Pfam" id="PF02210">
    <property type="entry name" value="Laminin_G_2"/>
    <property type="match status" value="2"/>
</dbReference>
<dbReference type="STRING" id="62062.ENSHHUP00000024550"/>
<dbReference type="SMART" id="SM00282">
    <property type="entry name" value="LamG"/>
    <property type="match status" value="3"/>
</dbReference>
<evidence type="ECO:0000256" key="1">
    <source>
        <dbReference type="ARBA" id="ARBA00004316"/>
    </source>
</evidence>
<dbReference type="PANTHER" id="PTHR15036">
    <property type="entry name" value="PIKACHURIN-LIKE PROTEIN"/>
    <property type="match status" value="1"/>
</dbReference>
<feature type="domain" description="Laminin G" evidence="7">
    <location>
        <begin position="452"/>
        <end position="630"/>
    </location>
</feature>
<dbReference type="InterPro" id="IPR036116">
    <property type="entry name" value="FN3_sf"/>
</dbReference>
<dbReference type="InterPro" id="IPR013320">
    <property type="entry name" value="ConA-like_dom_sf"/>
</dbReference>
<dbReference type="Proteomes" id="UP000314982">
    <property type="component" value="Unassembled WGS sequence"/>
</dbReference>
<dbReference type="SUPFAM" id="SSF49899">
    <property type="entry name" value="Concanavalin A-like lectins/glucanases"/>
    <property type="match status" value="3"/>
</dbReference>
<feature type="domain" description="EGF-like" evidence="8">
    <location>
        <begin position="409"/>
        <end position="447"/>
    </location>
</feature>
<dbReference type="InterPro" id="IPR000742">
    <property type="entry name" value="EGF"/>
</dbReference>
<dbReference type="PROSITE" id="PS50026">
    <property type="entry name" value="EGF_3"/>
    <property type="match status" value="3"/>
</dbReference>
<feature type="disulfide bond" evidence="4">
    <location>
        <begin position="658"/>
        <end position="667"/>
    </location>
</feature>
<dbReference type="Gene3D" id="2.60.40.10">
    <property type="entry name" value="Immunoglobulins"/>
    <property type="match status" value="2"/>
</dbReference>
<dbReference type="CDD" id="cd00054">
    <property type="entry name" value="EGF_CA"/>
    <property type="match status" value="1"/>
</dbReference>
<comment type="caution">
    <text evidence="4">Lacks conserved residue(s) required for the propagation of feature annotation.</text>
</comment>
<dbReference type="InterPro" id="IPR050372">
    <property type="entry name" value="Neurexin-related_CASP"/>
</dbReference>
<protein>
    <submittedName>
        <fullName evidence="10">EGF like, fibronectin type III and laminin G domains</fullName>
    </submittedName>
</protein>
<dbReference type="GO" id="GO:0005604">
    <property type="term" value="C:basement membrane"/>
    <property type="evidence" value="ECO:0007669"/>
    <property type="project" value="UniProtKB-ARBA"/>
</dbReference>
<dbReference type="Gene3D" id="2.60.120.200">
    <property type="match status" value="3"/>
</dbReference>
<dbReference type="Pfam" id="PF25016">
    <property type="entry name" value="EGF_Pikachurin"/>
    <property type="match status" value="1"/>
</dbReference>
<feature type="compositionally biased region" description="Gly residues" evidence="6">
    <location>
        <begin position="256"/>
        <end position="269"/>
    </location>
</feature>
<dbReference type="SMART" id="SM00181">
    <property type="entry name" value="EGF"/>
    <property type="match status" value="3"/>
</dbReference>
<dbReference type="GeneTree" id="ENSGT00940000158504"/>
<feature type="disulfide bond" evidence="4">
    <location>
        <begin position="418"/>
        <end position="435"/>
    </location>
</feature>
<keyword evidence="4" id="KW-0245">EGF-like domain</keyword>
<feature type="region of interest" description="Disordered" evidence="6">
    <location>
        <begin position="254"/>
        <end position="279"/>
    </location>
</feature>
<dbReference type="InterPro" id="IPR001791">
    <property type="entry name" value="Laminin_G"/>
</dbReference>
<proteinExistence type="predicted"/>
<reference evidence="10" key="2">
    <citation type="submission" date="2025-08" db="UniProtKB">
        <authorList>
            <consortium name="Ensembl"/>
        </authorList>
    </citation>
    <scope>IDENTIFICATION</scope>
</reference>
<feature type="domain" description="EGF-like" evidence="8">
    <location>
        <begin position="854"/>
        <end position="890"/>
    </location>
</feature>
<keyword evidence="11" id="KW-1185">Reference proteome</keyword>
<dbReference type="SMART" id="SM00179">
    <property type="entry name" value="EGF_CA"/>
    <property type="match status" value="2"/>
</dbReference>
<feature type="domain" description="Fibronectin type-III" evidence="9">
    <location>
        <begin position="157"/>
        <end position="252"/>
    </location>
</feature>
<feature type="domain" description="Laminin G" evidence="7">
    <location>
        <begin position="904"/>
        <end position="1083"/>
    </location>
</feature>
<reference evidence="11" key="1">
    <citation type="submission" date="2018-06" db="EMBL/GenBank/DDBJ databases">
        <title>Genome assembly of Danube salmon.</title>
        <authorList>
            <person name="Macqueen D.J."/>
            <person name="Gundappa M.K."/>
        </authorList>
    </citation>
    <scope>NUCLEOTIDE SEQUENCE [LARGE SCALE GENOMIC DNA]</scope>
</reference>
<dbReference type="AlphaFoldDB" id="A0A4W5LGE1"/>
<keyword evidence="2 4" id="KW-1015">Disulfide bond</keyword>
<name>A0A4W5LGE1_9TELE</name>
<feature type="disulfide bond" evidence="5">
    <location>
        <begin position="1056"/>
        <end position="1083"/>
    </location>
</feature>
<dbReference type="SUPFAM" id="SSF49265">
    <property type="entry name" value="Fibronectin type III"/>
    <property type="match status" value="1"/>
</dbReference>
<feature type="domain" description="Laminin G" evidence="7">
    <location>
        <begin position="675"/>
        <end position="858"/>
    </location>
</feature>
<dbReference type="Gene3D" id="2.10.25.10">
    <property type="entry name" value="Laminin"/>
    <property type="match status" value="2"/>
</dbReference>